<keyword evidence="2" id="KW-1185">Reference proteome</keyword>
<dbReference type="Proteomes" id="UP001139522">
    <property type="component" value="Unassembled WGS sequence"/>
</dbReference>
<protein>
    <submittedName>
        <fullName evidence="1">P-loop NTPase fold protein</fullName>
    </submittedName>
</protein>
<comment type="caution">
    <text evidence="1">The sequence shown here is derived from an EMBL/GenBank/DDBJ whole genome shotgun (WGS) entry which is preliminary data.</text>
</comment>
<evidence type="ECO:0000313" key="2">
    <source>
        <dbReference type="Proteomes" id="UP001139522"/>
    </source>
</evidence>
<evidence type="ECO:0000313" key="1">
    <source>
        <dbReference type="EMBL" id="MDE8604733.1"/>
    </source>
</evidence>
<reference evidence="1" key="1">
    <citation type="submission" date="2023-01" db="EMBL/GenBank/DDBJ databases">
        <title>Psychroserpens sp. MSW6 and Marinomonas sp. RSW2, isolated from seawater.</title>
        <authorList>
            <person name="Kristyanto S."/>
            <person name="Jung J."/>
            <person name="Kim J.M."/>
            <person name="Jeon C.O."/>
        </authorList>
    </citation>
    <scope>NUCLEOTIDE SEQUENCE</scope>
    <source>
        <strain evidence="1">RSW2</strain>
    </source>
</reference>
<name>A0ABT5WIU0_9GAMM</name>
<proteinExistence type="predicted"/>
<dbReference type="EMBL" id="JAMZEG020000005">
    <property type="protein sequence ID" value="MDE8604733.1"/>
    <property type="molecule type" value="Genomic_DNA"/>
</dbReference>
<dbReference type="RefSeq" id="WP_255897295.1">
    <property type="nucleotide sequence ID" value="NZ_JAMZEG020000005.1"/>
</dbReference>
<sequence>MSDTKTEAFAGCAAGNNRKELAERFTQYLKGRDTKDNVYVVNLNGVWGTGKTFFVTNSPIIQAVQ</sequence>
<gene>
    <name evidence="1" type="ORF">M3I01_017880</name>
</gene>
<organism evidence="1 2">
    <name type="scientific">Marinomonas maritima</name>
    <dbReference type="NCBI Taxonomy" id="2940935"/>
    <lineage>
        <taxon>Bacteria</taxon>
        <taxon>Pseudomonadati</taxon>
        <taxon>Pseudomonadota</taxon>
        <taxon>Gammaproteobacteria</taxon>
        <taxon>Oceanospirillales</taxon>
        <taxon>Oceanospirillaceae</taxon>
        <taxon>Marinomonas</taxon>
    </lineage>
</organism>
<accession>A0ABT5WIU0</accession>